<keyword evidence="2" id="KW-1185">Reference proteome</keyword>
<evidence type="ECO:0000313" key="1">
    <source>
        <dbReference type="EMBL" id="MBD2844992.1"/>
    </source>
</evidence>
<accession>A0A927BQP7</accession>
<gene>
    <name evidence="1" type="ORF">IDH44_07305</name>
</gene>
<dbReference type="Proteomes" id="UP000621560">
    <property type="component" value="Unassembled WGS sequence"/>
</dbReference>
<sequence length="66" mass="7474">MIIAMLETVEPAAAPSPDKAAVAERLRMMELDQIALWVERLPDAKWERMLIDAWPALAKKCGLKRN</sequence>
<protein>
    <submittedName>
        <fullName evidence="1">Uncharacterized protein</fullName>
    </submittedName>
</protein>
<proteinExistence type="predicted"/>
<dbReference type="RefSeq" id="WP_190916161.1">
    <property type="nucleotide sequence ID" value="NZ_JACXIZ010000013.1"/>
</dbReference>
<name>A0A927BQP7_9BACL</name>
<evidence type="ECO:0000313" key="2">
    <source>
        <dbReference type="Proteomes" id="UP000621560"/>
    </source>
</evidence>
<comment type="caution">
    <text evidence="1">The sequence shown here is derived from an EMBL/GenBank/DDBJ whole genome shotgun (WGS) entry which is preliminary data.</text>
</comment>
<organism evidence="1 2">
    <name type="scientific">Paenibacillus sabuli</name>
    <dbReference type="NCBI Taxonomy" id="2772509"/>
    <lineage>
        <taxon>Bacteria</taxon>
        <taxon>Bacillati</taxon>
        <taxon>Bacillota</taxon>
        <taxon>Bacilli</taxon>
        <taxon>Bacillales</taxon>
        <taxon>Paenibacillaceae</taxon>
        <taxon>Paenibacillus</taxon>
    </lineage>
</organism>
<dbReference type="AlphaFoldDB" id="A0A927BQP7"/>
<dbReference type="EMBL" id="JACXIZ010000013">
    <property type="protein sequence ID" value="MBD2844992.1"/>
    <property type="molecule type" value="Genomic_DNA"/>
</dbReference>
<reference evidence="1" key="1">
    <citation type="submission" date="2020-09" db="EMBL/GenBank/DDBJ databases">
        <title>A novel bacterium of genus Paenibacillus, isolated from South China Sea.</title>
        <authorList>
            <person name="Huang H."/>
            <person name="Mo K."/>
            <person name="Hu Y."/>
        </authorList>
    </citation>
    <scope>NUCLEOTIDE SEQUENCE</scope>
    <source>
        <strain evidence="1">IB182496</strain>
    </source>
</reference>